<feature type="compositionally biased region" description="Low complexity" evidence="2">
    <location>
        <begin position="707"/>
        <end position="718"/>
    </location>
</feature>
<sequence>MSAYGAYNSSLPRGPRRSPDLDCYPSAVSMSKVVPTMNRSLLGIRVLFHPRKFMFGSATVAASKIWFCSTLLVFTATTIGVAHARFTPDILVRLTLSTSVFLELLGMGTATRYPSLATVDSPAYEWSDEFLNRQPQAYQGQNRPYVRARSNTQSVRGSGIGRGSAPSTVRELIRAFLSVSGDPDMPNGPSIYQKQRLEAFCSAADSLETLEEGLAPCVTRPLALLDDRCPNLSSSHAQQARAGIRRATVNPLTSTASYEQAQFLAEFFYKYLGSQTSLGIHRPPKGVARFALEFHLQFCVWKEEEELQEDTRRKQGGEPFRRAHRLRYLESQEHDQSFSANIYEAQISCLVTGLDHDSWVAYLFIDTYYQGKKSHESVEHYGSQQDFRQDPLTAGTGDADIPTWTPREYFLPVYEARLGQMKHATHNIIASLLGKLEPYMQDSMHSIPLSTDDNTLSFTRKKQIQQMLNEAIRLLRQTTCSISNAIEAWDRFSSRDAAYLSDILKPKGSASQDDIPPFRVVALIEDHINGLRELQRRAEEQQGLCKGLVRELEMQLVMEDNEITAQQHETGELLKILTVIGLLFLPFTATTSLFSMQPGVLPAKAYSGSFIHPGFDPLLLSLLGFLYFLVASYARGILLTAAVAHACIATTTASNHEDNLGHSQGRLDSAATTPTRGPRLYTAHPPALRRGRAPRPAQLGARRRAARAAGAGPAAQHLGHAEAHDARRRRPGLHLGQQVRRARAARDG</sequence>
<evidence type="ECO:0000313" key="4">
    <source>
        <dbReference type="EMBL" id="KPM35931.1"/>
    </source>
</evidence>
<keyword evidence="1" id="KW-0175">Coiled coil</keyword>
<evidence type="ECO:0000256" key="3">
    <source>
        <dbReference type="SAM" id="Phobius"/>
    </source>
</evidence>
<feature type="region of interest" description="Disordered" evidence="2">
    <location>
        <begin position="655"/>
        <end position="748"/>
    </location>
</feature>
<dbReference type="EMBL" id="LKCW01000226">
    <property type="protein sequence ID" value="KPM35931.1"/>
    <property type="molecule type" value="Genomic_DNA"/>
</dbReference>
<feature type="coiled-coil region" evidence="1">
    <location>
        <begin position="524"/>
        <end position="569"/>
    </location>
</feature>
<keyword evidence="3" id="KW-0812">Transmembrane</keyword>
<organism evidence="4 5">
    <name type="scientific">Neonectria ditissima</name>
    <dbReference type="NCBI Taxonomy" id="78410"/>
    <lineage>
        <taxon>Eukaryota</taxon>
        <taxon>Fungi</taxon>
        <taxon>Dikarya</taxon>
        <taxon>Ascomycota</taxon>
        <taxon>Pezizomycotina</taxon>
        <taxon>Sordariomycetes</taxon>
        <taxon>Hypocreomycetidae</taxon>
        <taxon>Hypocreales</taxon>
        <taxon>Nectriaceae</taxon>
        <taxon>Neonectria</taxon>
    </lineage>
</organism>
<dbReference type="AlphaFoldDB" id="A0A0P7AFA3"/>
<protein>
    <submittedName>
        <fullName evidence="4">Uncharacterized protein</fullName>
    </submittedName>
</protein>
<feature type="transmembrane region" description="Helical" evidence="3">
    <location>
        <begin position="573"/>
        <end position="594"/>
    </location>
</feature>
<evidence type="ECO:0000256" key="2">
    <source>
        <dbReference type="SAM" id="MobiDB-lite"/>
    </source>
</evidence>
<evidence type="ECO:0000256" key="1">
    <source>
        <dbReference type="SAM" id="Coils"/>
    </source>
</evidence>
<evidence type="ECO:0000313" key="5">
    <source>
        <dbReference type="Proteomes" id="UP000050424"/>
    </source>
</evidence>
<proteinExistence type="predicted"/>
<keyword evidence="3" id="KW-1133">Transmembrane helix</keyword>
<dbReference type="Gene3D" id="1.20.58.340">
    <property type="entry name" value="Magnesium transport protein CorA, transmembrane region"/>
    <property type="match status" value="1"/>
</dbReference>
<comment type="caution">
    <text evidence="4">The sequence shown here is derived from an EMBL/GenBank/DDBJ whole genome shotgun (WGS) entry which is preliminary data.</text>
</comment>
<dbReference type="STRING" id="78410.A0A0P7AFA3"/>
<dbReference type="Proteomes" id="UP000050424">
    <property type="component" value="Unassembled WGS sequence"/>
</dbReference>
<feature type="transmembrane region" description="Helical" evidence="3">
    <location>
        <begin position="615"/>
        <end position="634"/>
    </location>
</feature>
<keyword evidence="3" id="KW-0472">Membrane</keyword>
<gene>
    <name evidence="4" type="ORF">AK830_g10661</name>
</gene>
<feature type="non-terminal residue" evidence="4">
    <location>
        <position position="748"/>
    </location>
</feature>
<keyword evidence="5" id="KW-1185">Reference proteome</keyword>
<name>A0A0P7AFA3_9HYPO</name>
<reference evidence="4 5" key="1">
    <citation type="submission" date="2015-09" db="EMBL/GenBank/DDBJ databases">
        <title>Draft genome of a European isolate of the apple canker pathogen Neonectria ditissima.</title>
        <authorList>
            <person name="Gomez-Cortecero A."/>
            <person name="Harrison R.J."/>
            <person name="Armitage A.D."/>
        </authorList>
    </citation>
    <scope>NUCLEOTIDE SEQUENCE [LARGE SCALE GENOMIC DNA]</scope>
    <source>
        <strain evidence="4 5">R09/05</strain>
    </source>
</reference>
<accession>A0A0P7AFA3</accession>
<dbReference type="OrthoDB" id="10071171at2759"/>